<dbReference type="EMBL" id="CVQI01031719">
    <property type="protein sequence ID" value="CRK39329.1"/>
    <property type="molecule type" value="Genomic_DNA"/>
</dbReference>
<name>A0A0G4MAM1_VERLO</name>
<dbReference type="Proteomes" id="UP000045706">
    <property type="component" value="Unassembled WGS sequence"/>
</dbReference>
<dbReference type="InterPro" id="IPR028160">
    <property type="entry name" value="Slx9-like"/>
</dbReference>
<dbReference type="Proteomes" id="UP000044602">
    <property type="component" value="Unassembled WGS sequence"/>
</dbReference>
<dbReference type="GO" id="GO:0030688">
    <property type="term" value="C:preribosome, small subunit precursor"/>
    <property type="evidence" value="ECO:0007669"/>
    <property type="project" value="InterPro"/>
</dbReference>
<evidence type="ECO:0000256" key="1">
    <source>
        <dbReference type="ARBA" id="ARBA00004604"/>
    </source>
</evidence>
<evidence type="ECO:0000256" key="2">
    <source>
        <dbReference type="ARBA" id="ARBA00011022"/>
    </source>
</evidence>
<evidence type="ECO:0000313" key="8">
    <source>
        <dbReference type="Proteomes" id="UP000045706"/>
    </source>
</evidence>
<evidence type="ECO:0000256" key="4">
    <source>
        <dbReference type="ARBA" id="ARBA00023242"/>
    </source>
</evidence>
<evidence type="ECO:0000256" key="3">
    <source>
        <dbReference type="ARBA" id="ARBA00021321"/>
    </source>
</evidence>
<dbReference type="EMBL" id="CVQH01021640">
    <property type="protein sequence ID" value="CRK31211.1"/>
    <property type="molecule type" value="Genomic_DNA"/>
</dbReference>
<comment type="similarity">
    <text evidence="2">Belongs to the SLX9 family.</text>
</comment>
<keyword evidence="4" id="KW-0539">Nucleus</keyword>
<gene>
    <name evidence="5" type="ORF">BN1708_005400</name>
    <name evidence="6" type="ORF">BN1723_004561</name>
</gene>
<accession>A0A0G4MAM1</accession>
<dbReference type="GO" id="GO:0030686">
    <property type="term" value="C:90S preribosome"/>
    <property type="evidence" value="ECO:0007669"/>
    <property type="project" value="InterPro"/>
</dbReference>
<dbReference type="Pfam" id="PF15341">
    <property type="entry name" value="SLX9"/>
    <property type="match status" value="1"/>
</dbReference>
<sequence length="203" mass="21757">MAPTAPPKMSARAARLARISGAMHPLAPIKTHRAEANVPDGFLSTKKDKRVMKHSGFISKINHVSPGVNALKRRRPNKKLVATMESLADALPELTNEADGNVKQLREGRVRHKSLKSRPGALKRKEKVVRGEMARFGASMAALAATPEATAAAENQTMAVEDTTDTPATPAPATTNRWAALRRHISTTMEQNPAFTGQGAGKG</sequence>
<evidence type="ECO:0000313" key="5">
    <source>
        <dbReference type="EMBL" id="CRK31211.1"/>
    </source>
</evidence>
<evidence type="ECO:0000313" key="7">
    <source>
        <dbReference type="Proteomes" id="UP000044602"/>
    </source>
</evidence>
<reference evidence="7 8" key="1">
    <citation type="submission" date="2015-05" db="EMBL/GenBank/DDBJ databases">
        <authorList>
            <person name="Fogelqvist Johan"/>
        </authorList>
    </citation>
    <scope>NUCLEOTIDE SEQUENCE [LARGE SCALE GENOMIC DNA]</scope>
    <source>
        <strain evidence="5">VL1</strain>
        <strain evidence="6">VL2</strain>
    </source>
</reference>
<dbReference type="AlphaFoldDB" id="A0A0G4MAM1"/>
<keyword evidence="7" id="KW-1185">Reference proteome</keyword>
<organism evidence="5 7">
    <name type="scientific">Verticillium longisporum</name>
    <name type="common">Verticillium dahliae var. longisporum</name>
    <dbReference type="NCBI Taxonomy" id="100787"/>
    <lineage>
        <taxon>Eukaryota</taxon>
        <taxon>Fungi</taxon>
        <taxon>Dikarya</taxon>
        <taxon>Ascomycota</taxon>
        <taxon>Pezizomycotina</taxon>
        <taxon>Sordariomycetes</taxon>
        <taxon>Hypocreomycetidae</taxon>
        <taxon>Glomerellales</taxon>
        <taxon>Plectosphaerellaceae</taxon>
        <taxon>Verticillium</taxon>
    </lineage>
</organism>
<protein>
    <recommendedName>
        <fullName evidence="3">Ribosome biogenesis protein SLX9</fullName>
    </recommendedName>
</protein>
<proteinExistence type="inferred from homology"/>
<dbReference type="GO" id="GO:0000462">
    <property type="term" value="P:maturation of SSU-rRNA from tricistronic rRNA transcript (SSU-rRNA, 5.8S rRNA, LSU-rRNA)"/>
    <property type="evidence" value="ECO:0007669"/>
    <property type="project" value="InterPro"/>
</dbReference>
<evidence type="ECO:0000313" key="6">
    <source>
        <dbReference type="EMBL" id="CRK39329.1"/>
    </source>
</evidence>
<dbReference type="GO" id="GO:0005730">
    <property type="term" value="C:nucleolus"/>
    <property type="evidence" value="ECO:0007669"/>
    <property type="project" value="UniProtKB-SubCell"/>
</dbReference>
<comment type="subcellular location">
    <subcellularLocation>
        <location evidence="1">Nucleus</location>
        <location evidence="1">Nucleolus</location>
    </subcellularLocation>
</comment>